<evidence type="ECO:0000313" key="2">
    <source>
        <dbReference type="EMBL" id="MBL1075184.1"/>
    </source>
</evidence>
<keyword evidence="3" id="KW-1185">Reference proteome</keyword>
<gene>
    <name evidence="2" type="ORF">JK358_12355</name>
</gene>
<dbReference type="InterPro" id="IPR011045">
    <property type="entry name" value="N2O_reductase_N"/>
</dbReference>
<accession>A0ABS1M4Q7</accession>
<organism evidence="2 3">
    <name type="scientific">Nocardia acididurans</name>
    <dbReference type="NCBI Taxonomy" id="2802282"/>
    <lineage>
        <taxon>Bacteria</taxon>
        <taxon>Bacillati</taxon>
        <taxon>Actinomycetota</taxon>
        <taxon>Actinomycetes</taxon>
        <taxon>Mycobacteriales</taxon>
        <taxon>Nocardiaceae</taxon>
        <taxon>Nocardia</taxon>
    </lineage>
</organism>
<dbReference type="RefSeq" id="WP_201946934.1">
    <property type="nucleotide sequence ID" value="NZ_JAERRJ010000004.1"/>
</dbReference>
<feature type="transmembrane region" description="Helical" evidence="1">
    <location>
        <begin position="86"/>
        <end position="108"/>
    </location>
</feature>
<evidence type="ECO:0008006" key="4">
    <source>
        <dbReference type="Google" id="ProtNLM"/>
    </source>
</evidence>
<dbReference type="EMBL" id="JAERRJ010000004">
    <property type="protein sequence ID" value="MBL1075184.1"/>
    <property type="molecule type" value="Genomic_DNA"/>
</dbReference>
<dbReference type="InterPro" id="IPR015943">
    <property type="entry name" value="WD40/YVTN_repeat-like_dom_sf"/>
</dbReference>
<sequence>MQQPGQPAPFYPMPTGAAPNSPGGPAFPVDCAYVADARTARRLVRATEWARWRSAKMWIFVATVPLLLMARRIVEILRHAADTGDSPLQLIGVYFMLFAAALVVGLAATGIRTLRRNPGIEAYAAAGTELRVRYQQDAMELPPATGYSTLEYQQITDFLAFGGAVIIRTDSGRGVALPREVVPGFAFDRLAESARTPRRRWAKPVLAAAAVMSVAVGVVFAVGVVAARNDDGGRTTISIASKSADGVMAFDPAAGKLYVAYEDRDHDADKAGGTVTWISALAVVDLATHAVTATLPLPDGPQDIAVDSSGRTVYVLSSSNREKDDSSVTVIDADTDTITAQIPIGGESERVAVDEKTHNAYVFSTSHPDAVGRFGIGGQHGLSLIRPGTTTAERPVPLEQGGYDFAVESDSGLGLIGAYSSVGVIDLSTNRVIDGIRLAFDADEIAYTRGKVFAVSDEGKIAVVDADSRSVVRTFDWPGSKPGNDGIGISAVAIDPEGRTLFIAGYQADEVLAVDTQTGSADTLNVQEPDHITVDPTTGDLVVFARGGVTIIPR</sequence>
<dbReference type="PANTHER" id="PTHR47197">
    <property type="entry name" value="PROTEIN NIRF"/>
    <property type="match status" value="1"/>
</dbReference>
<dbReference type="InterPro" id="IPR051200">
    <property type="entry name" value="Host-pathogen_enzymatic-act"/>
</dbReference>
<dbReference type="SUPFAM" id="SSF50974">
    <property type="entry name" value="Nitrous oxide reductase, N-terminal domain"/>
    <property type="match status" value="1"/>
</dbReference>
<feature type="transmembrane region" description="Helical" evidence="1">
    <location>
        <begin position="205"/>
        <end position="227"/>
    </location>
</feature>
<name>A0ABS1M4Q7_9NOCA</name>
<dbReference type="Gene3D" id="2.130.10.10">
    <property type="entry name" value="YVTN repeat-like/Quinoprotein amine dehydrogenase"/>
    <property type="match status" value="2"/>
</dbReference>
<keyword evidence="1" id="KW-0812">Transmembrane</keyword>
<evidence type="ECO:0000256" key="1">
    <source>
        <dbReference type="SAM" id="Phobius"/>
    </source>
</evidence>
<evidence type="ECO:0000313" key="3">
    <source>
        <dbReference type="Proteomes" id="UP000602198"/>
    </source>
</evidence>
<dbReference type="PANTHER" id="PTHR47197:SF3">
    <property type="entry name" value="DIHYDRO-HEME D1 DEHYDROGENASE"/>
    <property type="match status" value="1"/>
</dbReference>
<proteinExistence type="predicted"/>
<comment type="caution">
    <text evidence="2">The sequence shown here is derived from an EMBL/GenBank/DDBJ whole genome shotgun (WGS) entry which is preliminary data.</text>
</comment>
<feature type="transmembrane region" description="Helical" evidence="1">
    <location>
        <begin position="57"/>
        <end position="74"/>
    </location>
</feature>
<protein>
    <recommendedName>
        <fullName evidence="4">YVTN family beta-propeller protein</fullName>
    </recommendedName>
</protein>
<reference evidence="2 3" key="1">
    <citation type="submission" date="2021-01" db="EMBL/GenBank/DDBJ databases">
        <title>WGS of actinomycetes isolated from Thailand.</title>
        <authorList>
            <person name="Thawai C."/>
        </authorList>
    </citation>
    <scope>NUCLEOTIDE SEQUENCE [LARGE SCALE GENOMIC DNA]</scope>
    <source>
        <strain evidence="2 3">LPG 2</strain>
    </source>
</reference>
<keyword evidence="1" id="KW-1133">Transmembrane helix</keyword>
<dbReference type="Proteomes" id="UP000602198">
    <property type="component" value="Unassembled WGS sequence"/>
</dbReference>
<keyword evidence="1" id="KW-0472">Membrane</keyword>